<dbReference type="AlphaFoldDB" id="A0A2P2KNV6"/>
<evidence type="ECO:0000313" key="1">
    <source>
        <dbReference type="EMBL" id="MBX07421.1"/>
    </source>
</evidence>
<sequence>MSSFSAAIKPLRLVMGCLTMPINYLQKLFQSWKMSSEHYCRITASLWNPIVFLIAFLIL</sequence>
<organism evidence="1">
    <name type="scientific">Rhizophora mucronata</name>
    <name type="common">Asiatic mangrove</name>
    <dbReference type="NCBI Taxonomy" id="61149"/>
    <lineage>
        <taxon>Eukaryota</taxon>
        <taxon>Viridiplantae</taxon>
        <taxon>Streptophyta</taxon>
        <taxon>Embryophyta</taxon>
        <taxon>Tracheophyta</taxon>
        <taxon>Spermatophyta</taxon>
        <taxon>Magnoliopsida</taxon>
        <taxon>eudicotyledons</taxon>
        <taxon>Gunneridae</taxon>
        <taxon>Pentapetalae</taxon>
        <taxon>rosids</taxon>
        <taxon>fabids</taxon>
        <taxon>Malpighiales</taxon>
        <taxon>Rhizophoraceae</taxon>
        <taxon>Rhizophora</taxon>
    </lineage>
</organism>
<name>A0A2P2KNV6_RHIMU</name>
<proteinExistence type="predicted"/>
<accession>A0A2P2KNV6</accession>
<dbReference type="EMBL" id="GGEC01026937">
    <property type="protein sequence ID" value="MBX07421.1"/>
    <property type="molecule type" value="Transcribed_RNA"/>
</dbReference>
<reference evidence="1" key="1">
    <citation type="submission" date="2018-02" db="EMBL/GenBank/DDBJ databases">
        <title>Rhizophora mucronata_Transcriptome.</title>
        <authorList>
            <person name="Meera S.P."/>
            <person name="Sreeshan A."/>
            <person name="Augustine A."/>
        </authorList>
    </citation>
    <scope>NUCLEOTIDE SEQUENCE</scope>
    <source>
        <tissue evidence="1">Leaf</tissue>
    </source>
</reference>
<protein>
    <submittedName>
        <fullName evidence="1">Uncharacterized protein</fullName>
    </submittedName>
</protein>